<proteinExistence type="predicted"/>
<evidence type="ECO:0000313" key="2">
    <source>
        <dbReference type="EMBL" id="CAK0901115.1"/>
    </source>
</evidence>
<gene>
    <name evidence="2" type="ORF">PCOR1329_LOCUS78191</name>
</gene>
<dbReference type="EMBL" id="CAUYUJ010020884">
    <property type="protein sequence ID" value="CAK0901115.1"/>
    <property type="molecule type" value="Genomic_DNA"/>
</dbReference>
<name>A0ABN9XMK4_9DINO</name>
<comment type="caution">
    <text evidence="2">The sequence shown here is derived from an EMBL/GenBank/DDBJ whole genome shotgun (WGS) entry which is preliminary data.</text>
</comment>
<accession>A0ABN9XMK4</accession>
<organism evidence="2 3">
    <name type="scientific">Prorocentrum cordatum</name>
    <dbReference type="NCBI Taxonomy" id="2364126"/>
    <lineage>
        <taxon>Eukaryota</taxon>
        <taxon>Sar</taxon>
        <taxon>Alveolata</taxon>
        <taxon>Dinophyceae</taxon>
        <taxon>Prorocentrales</taxon>
        <taxon>Prorocentraceae</taxon>
        <taxon>Prorocentrum</taxon>
    </lineage>
</organism>
<feature type="region of interest" description="Disordered" evidence="1">
    <location>
        <begin position="64"/>
        <end position="114"/>
    </location>
</feature>
<feature type="non-terminal residue" evidence="2">
    <location>
        <position position="114"/>
    </location>
</feature>
<keyword evidence="3" id="KW-1185">Reference proteome</keyword>
<dbReference type="Proteomes" id="UP001189429">
    <property type="component" value="Unassembled WGS sequence"/>
</dbReference>
<sequence>MGVPVLMFCLRSHDYRGIIDNIPSAFPSAPFPSLAFAYHQVLSFLFSCYSASRRPGACQEGLVAQQNDPRVPKNIQPYQPQPKTSSQATPQWSQMPAGPGGPVVAPYQPMSGPT</sequence>
<protein>
    <submittedName>
        <fullName evidence="2">Uncharacterized protein</fullName>
    </submittedName>
</protein>
<feature type="compositionally biased region" description="Polar residues" evidence="1">
    <location>
        <begin position="76"/>
        <end position="94"/>
    </location>
</feature>
<evidence type="ECO:0000313" key="3">
    <source>
        <dbReference type="Proteomes" id="UP001189429"/>
    </source>
</evidence>
<evidence type="ECO:0000256" key="1">
    <source>
        <dbReference type="SAM" id="MobiDB-lite"/>
    </source>
</evidence>
<reference evidence="2" key="1">
    <citation type="submission" date="2023-10" db="EMBL/GenBank/DDBJ databases">
        <authorList>
            <person name="Chen Y."/>
            <person name="Shah S."/>
            <person name="Dougan E. K."/>
            <person name="Thang M."/>
            <person name="Chan C."/>
        </authorList>
    </citation>
    <scope>NUCLEOTIDE SEQUENCE [LARGE SCALE GENOMIC DNA]</scope>
</reference>